<proteinExistence type="predicted"/>
<accession>A0ABU3WK63</accession>
<keyword evidence="2" id="KW-1185">Reference proteome</keyword>
<dbReference type="EMBL" id="WBMO01000001">
    <property type="protein sequence ID" value="MDV2474366.1"/>
    <property type="molecule type" value="Genomic_DNA"/>
</dbReference>
<sequence>MKAHKSALKHGIAEADSVYAAQHHVYAADLDDDNPARQLRLGFDPNGRLLELVVLRFDSGNELLIHAMKARPQYFDLLP</sequence>
<dbReference type="Proteomes" id="UP001275440">
    <property type="component" value="Unassembled WGS sequence"/>
</dbReference>
<evidence type="ECO:0000313" key="2">
    <source>
        <dbReference type="Proteomes" id="UP001275440"/>
    </source>
</evidence>
<gene>
    <name evidence="1" type="ORF">F8M49_01190</name>
</gene>
<protein>
    <submittedName>
        <fullName evidence="1">Toxin</fullName>
    </submittedName>
</protein>
<dbReference type="RefSeq" id="WP_371305995.1">
    <property type="nucleotide sequence ID" value="NZ_JAWKJJ010000001.1"/>
</dbReference>
<reference evidence="1 2" key="1">
    <citation type="submission" date="2019-10" db="EMBL/GenBank/DDBJ databases">
        <title>Draft Genome Assembly of Rhodococcus zopfii DSM44189.</title>
        <authorList>
            <person name="Sutton J.M."/>
            <person name="Akob D.M."/>
            <person name="Bushman T.J."/>
        </authorList>
    </citation>
    <scope>NUCLEOTIDE SEQUENCE [LARGE SCALE GENOMIC DNA]</scope>
    <source>
        <strain evidence="1 2">DSM 44189</strain>
    </source>
</reference>
<organism evidence="1 2">
    <name type="scientific">Rhodococcus zopfii</name>
    <dbReference type="NCBI Taxonomy" id="43772"/>
    <lineage>
        <taxon>Bacteria</taxon>
        <taxon>Bacillati</taxon>
        <taxon>Actinomycetota</taxon>
        <taxon>Actinomycetes</taxon>
        <taxon>Mycobacteriales</taxon>
        <taxon>Nocardiaceae</taxon>
        <taxon>Rhodococcus</taxon>
    </lineage>
</organism>
<comment type="caution">
    <text evidence="1">The sequence shown here is derived from an EMBL/GenBank/DDBJ whole genome shotgun (WGS) entry which is preliminary data.</text>
</comment>
<name>A0ABU3WK63_9NOCA</name>
<evidence type="ECO:0000313" key="1">
    <source>
        <dbReference type="EMBL" id="MDV2474366.1"/>
    </source>
</evidence>